<dbReference type="eggNOG" id="COG3335">
    <property type="taxonomic scope" value="Bacteria"/>
</dbReference>
<dbReference type="InterPro" id="IPR047655">
    <property type="entry name" value="Transpos_IS630-like"/>
</dbReference>
<evidence type="ECO:0000313" key="2">
    <source>
        <dbReference type="EMBL" id="CAI06253.1"/>
    </source>
</evidence>
<organism evidence="2 3">
    <name type="scientific">Aromatoleum aromaticum (strain DSM 19018 / LMG 30748 / EbN1)</name>
    <name type="common">Azoarcus sp. (strain EbN1)</name>
    <dbReference type="NCBI Taxonomy" id="76114"/>
    <lineage>
        <taxon>Bacteria</taxon>
        <taxon>Pseudomonadati</taxon>
        <taxon>Pseudomonadota</taxon>
        <taxon>Betaproteobacteria</taxon>
        <taxon>Rhodocyclales</taxon>
        <taxon>Rhodocyclaceae</taxon>
        <taxon>Aromatoleum</taxon>
    </lineage>
</organism>
<dbReference type="Gene3D" id="3.30.420.10">
    <property type="entry name" value="Ribonuclease H-like superfamily/Ribonuclease H"/>
    <property type="match status" value="1"/>
</dbReference>
<dbReference type="STRING" id="76114.ebA246"/>
<evidence type="ECO:0000259" key="1">
    <source>
        <dbReference type="Pfam" id="PF13358"/>
    </source>
</evidence>
<sequence length="243" mass="26294">MAARAARSDAGRVGAAPEERIGHSYRFAPTVSGAQADATVAKKKTLHATERDADSVIEARAAYREEMAQHPPSRLRFIDESGVNIAMTRHYGRALRGERVPDAVPKNHGRNVTLLGAVSCRGIDAVMTVEGPTDAAVFRAYVDQVLVPALAPGDIVVMDNLSAHKVKGIRETIEGAQADLLYLPPYSPDWSPIEPCWSKLKTALRAAKARTREALDEALKRVLDTVSAADARGWFAHCGYALQ</sequence>
<keyword evidence="3" id="KW-1185">Reference proteome</keyword>
<proteinExistence type="predicted"/>
<dbReference type="HOGENOM" id="CLU_056788_10_0_4"/>
<accession>Q5P8V6</accession>
<dbReference type="GO" id="GO:0003676">
    <property type="term" value="F:nucleic acid binding"/>
    <property type="evidence" value="ECO:0007669"/>
    <property type="project" value="InterPro"/>
</dbReference>
<gene>
    <name evidence="2" type="primary">tnpF1</name>
    <name evidence="2" type="ORF">ebA246</name>
</gene>
<dbReference type="PANTHER" id="PTHR46564">
    <property type="entry name" value="TRANSPOSASE"/>
    <property type="match status" value="1"/>
</dbReference>
<dbReference type="NCBIfam" id="NF033545">
    <property type="entry name" value="transpos_IS630"/>
    <property type="match status" value="1"/>
</dbReference>
<dbReference type="AlphaFoldDB" id="Q5P8V6"/>
<dbReference type="InterPro" id="IPR036397">
    <property type="entry name" value="RNaseH_sf"/>
</dbReference>
<name>Q5P8V6_AROAE</name>
<reference evidence="2 3" key="1">
    <citation type="journal article" date="2005" name="Arch. Microbiol.">
        <title>The genome sequence of an anaerobic aromatic-degrading denitrifying bacterium, strain EbN1.</title>
        <authorList>
            <person name="Rabus R."/>
            <person name="Kube M."/>
            <person name="Heider J."/>
            <person name="Beck A."/>
            <person name="Heitmann K."/>
            <person name="Widdel F."/>
            <person name="Reinhardt R."/>
        </authorList>
    </citation>
    <scope>NUCLEOTIDE SEQUENCE [LARGE SCALE GENOMIC DNA]</scope>
    <source>
        <strain evidence="2 3">EbN1</strain>
    </source>
</reference>
<dbReference type="Proteomes" id="UP000006552">
    <property type="component" value="Chromosome"/>
</dbReference>
<protein>
    <submittedName>
        <fullName evidence="2">Transposase</fullName>
    </submittedName>
</protein>
<dbReference type="Pfam" id="PF13358">
    <property type="entry name" value="DDE_3"/>
    <property type="match status" value="1"/>
</dbReference>
<dbReference type="InterPro" id="IPR038717">
    <property type="entry name" value="Tc1-like_DDE_dom"/>
</dbReference>
<evidence type="ECO:0000313" key="3">
    <source>
        <dbReference type="Proteomes" id="UP000006552"/>
    </source>
</evidence>
<dbReference type="KEGG" id="eba:ebA246"/>
<feature type="domain" description="Tc1-like transposase DDE" evidence="1">
    <location>
        <begin position="74"/>
        <end position="215"/>
    </location>
</feature>
<dbReference type="EMBL" id="CR555306">
    <property type="protein sequence ID" value="CAI06253.1"/>
    <property type="molecule type" value="Genomic_DNA"/>
</dbReference>
<dbReference type="PANTHER" id="PTHR46564:SF1">
    <property type="entry name" value="TRANSPOSASE"/>
    <property type="match status" value="1"/>
</dbReference>